<keyword evidence="3" id="KW-1185">Reference proteome</keyword>
<evidence type="ECO:0000256" key="1">
    <source>
        <dbReference type="SAM" id="Phobius"/>
    </source>
</evidence>
<evidence type="ECO:0000313" key="3">
    <source>
        <dbReference type="Proteomes" id="UP000217895"/>
    </source>
</evidence>
<feature type="transmembrane region" description="Helical" evidence="1">
    <location>
        <begin position="79"/>
        <end position="106"/>
    </location>
</feature>
<geneLocation type="plasmid" evidence="2">
    <name>plasmid1</name>
</geneLocation>
<protein>
    <submittedName>
        <fullName evidence="2">Uncharacterized protein</fullName>
    </submittedName>
</protein>
<dbReference type="EMBL" id="AP018204">
    <property type="protein sequence ID" value="BAY59278.1"/>
    <property type="molecule type" value="Genomic_DNA"/>
</dbReference>
<evidence type="ECO:0000313" key="2">
    <source>
        <dbReference type="EMBL" id="BAY59278.1"/>
    </source>
</evidence>
<sequence>MPTRRTTTTMPQPVTLPQQTTYSDDILMYDAHGHAVPVGQEAIVYRSYRDVNPHTNPNAVIDWAWQGSSILFRRPVRTLFGGALILLVLVAGWNIFTGTLLVAIGAAKPVSLGQIRDKTSVSQVSYAIGSSFVAPVARGTTATFVRVASETAPEAVLVDDRKATPQQDDLDRALTEVRYTRQPAR</sequence>
<keyword evidence="1" id="KW-1133">Transmembrane helix</keyword>
<keyword evidence="2" id="KW-0614">Plasmid</keyword>
<dbReference type="Proteomes" id="UP000217895">
    <property type="component" value="Plasmid Plasmid1 dna"/>
</dbReference>
<gene>
    <name evidence="2" type="ORF">NIES2135_61550</name>
</gene>
<organism evidence="2 3">
    <name type="scientific">Leptolyngbya boryana NIES-2135</name>
    <dbReference type="NCBI Taxonomy" id="1973484"/>
    <lineage>
        <taxon>Bacteria</taxon>
        <taxon>Bacillati</taxon>
        <taxon>Cyanobacteriota</taxon>
        <taxon>Cyanophyceae</taxon>
        <taxon>Leptolyngbyales</taxon>
        <taxon>Leptolyngbyaceae</taxon>
        <taxon>Leptolyngbya group</taxon>
        <taxon>Leptolyngbya</taxon>
    </lineage>
</organism>
<name>A0A1Z4JRI7_LEPBY</name>
<keyword evidence="1" id="KW-0812">Transmembrane</keyword>
<proteinExistence type="predicted"/>
<reference evidence="2 3" key="1">
    <citation type="submission" date="2017-06" db="EMBL/GenBank/DDBJ databases">
        <title>Genome sequencing of cyanobaciteial culture collection at National Institute for Environmental Studies (NIES).</title>
        <authorList>
            <person name="Hirose Y."/>
            <person name="Shimura Y."/>
            <person name="Fujisawa T."/>
            <person name="Nakamura Y."/>
            <person name="Kawachi M."/>
        </authorList>
    </citation>
    <scope>NUCLEOTIDE SEQUENCE [LARGE SCALE GENOMIC DNA]</scope>
    <source>
        <strain evidence="2 3">NIES-2135</strain>
        <plasmid evidence="3">Plasmid Plasmid1 dna</plasmid>
    </source>
</reference>
<accession>A0A1Z4JRI7</accession>
<keyword evidence="1" id="KW-0472">Membrane</keyword>
<dbReference type="AlphaFoldDB" id="A0A1Z4JRI7"/>